<feature type="signal peptide" evidence="1">
    <location>
        <begin position="1"/>
        <end position="24"/>
    </location>
</feature>
<organism evidence="2 3">
    <name type="scientific">Paenibacillus larvae subsp. larvae</name>
    <dbReference type="NCBI Taxonomy" id="147375"/>
    <lineage>
        <taxon>Bacteria</taxon>
        <taxon>Bacillati</taxon>
        <taxon>Bacillota</taxon>
        <taxon>Bacilli</taxon>
        <taxon>Bacillales</taxon>
        <taxon>Paenibacillaceae</taxon>
        <taxon>Paenibacillus</taxon>
    </lineage>
</organism>
<dbReference type="Proteomes" id="UP000239833">
    <property type="component" value="Chromosome"/>
</dbReference>
<dbReference type="GeneID" id="64220665"/>
<evidence type="ECO:0000313" key="3">
    <source>
        <dbReference type="Proteomes" id="UP000239833"/>
    </source>
</evidence>
<dbReference type="AlphaFoldDB" id="A0A2L1U668"/>
<proteinExistence type="predicted"/>
<reference evidence="3" key="1">
    <citation type="submission" date="2017-02" db="EMBL/GenBank/DDBJ databases">
        <title>Delineation of Paenibacillus larvae strains originating from foulbrood outbreaks.</title>
        <authorList>
            <person name="Beims H."/>
            <person name="Bunk B."/>
            <person name="Sproeer C."/>
            <person name="Mohr K.I."/>
            <person name="Pradella S."/>
            <person name="Guenther G."/>
            <person name="Rohde M."/>
            <person name="von der Ohe W."/>
            <person name="Steinert M."/>
        </authorList>
    </citation>
    <scope>NUCLEOTIDE SEQUENCE [LARGE SCALE GENOMIC DNA]</scope>
    <source>
        <strain evidence="3">Eric_III</strain>
    </source>
</reference>
<keyword evidence="1" id="KW-0732">Signal</keyword>
<dbReference type="EMBL" id="CP019655">
    <property type="protein sequence ID" value="AVF28419.1"/>
    <property type="molecule type" value="Genomic_DNA"/>
</dbReference>
<accession>A0A2L1U668</accession>
<sequence length="160" mass="17123" precursor="true">MKKKSTLLAGLSVLSLTVAVTAAAAEAPATNGVATSAYSTSSEGIEITPMKVDKVWHDTATGGATVVRTFNINPNYGHLKLFMKNYSSKPVTVNLEHINTGLQYFSRTIPAGGTLTWKNFEQGYPQGMRIGDYTLTYSGGGTNVNVEYWGKAAALRTDLP</sequence>
<name>A0A2L1U668_9BACL</name>
<feature type="chain" id="PRO_5014656095" evidence="1">
    <location>
        <begin position="25"/>
        <end position="160"/>
    </location>
</feature>
<protein>
    <submittedName>
        <fullName evidence="2">Uncharacterized protein</fullName>
    </submittedName>
</protein>
<evidence type="ECO:0000256" key="1">
    <source>
        <dbReference type="SAM" id="SignalP"/>
    </source>
</evidence>
<dbReference type="RefSeq" id="WP_077996200.1">
    <property type="nucleotide sequence ID" value="NZ_CP019655.1"/>
</dbReference>
<evidence type="ECO:0000313" key="2">
    <source>
        <dbReference type="EMBL" id="AVF28419.1"/>
    </source>
</evidence>
<gene>
    <name evidence="2" type="ORF">ERICIII_04360</name>
</gene>